<dbReference type="OrthoDB" id="7697079at2759"/>
<dbReference type="PANTHER" id="PTHR47163:SF3">
    <property type="entry name" value="PROTEIN CBG18017"/>
    <property type="match status" value="1"/>
</dbReference>
<dbReference type="AlphaFoldDB" id="A0A0J7K8W0"/>
<comment type="caution">
    <text evidence="2">The sequence shown here is derived from an EMBL/GenBank/DDBJ whole genome shotgun (WGS) entry which is preliminary data.</text>
</comment>
<dbReference type="PaxDb" id="67767-A0A0J7K8W0"/>
<proteinExistence type="predicted"/>
<dbReference type="SMART" id="SM01126">
    <property type="entry name" value="DDE_Tnp_IS1595"/>
    <property type="match status" value="1"/>
</dbReference>
<evidence type="ECO:0000259" key="1">
    <source>
        <dbReference type="SMART" id="SM01126"/>
    </source>
</evidence>
<sequence>MLGGVGKTVQIDETFLTKSKYYRGRLTQQMIIVVLGLYCKEDKTGIFMKVDGKSKRDLWPYIKKFVDPNTSTICTDQAKQYHGVEQLLGPTCTHITTNHSVGEFVAADNSLNTINDLENQNKLLKKSILSRKSTQSLYQYMALYYYRKNILEKQYRCDLGSQITQFFEDMAKVYPGYIDGQKKDGLFLKNLEVLSQDKQDIADLLPPKRYREMTFEEEFDFGSDDSSNDDSTFDP</sequence>
<accession>A0A0J7K8W0</accession>
<name>A0A0J7K8W0_LASNI</name>
<protein>
    <recommendedName>
        <fullName evidence="1">ISXO2-like transposase domain-containing protein</fullName>
    </recommendedName>
</protein>
<dbReference type="Proteomes" id="UP000036403">
    <property type="component" value="Unassembled WGS sequence"/>
</dbReference>
<dbReference type="PANTHER" id="PTHR47163">
    <property type="entry name" value="DDE_TNP_IS1595 DOMAIN-CONTAINING PROTEIN"/>
    <property type="match status" value="1"/>
</dbReference>
<reference evidence="2 3" key="1">
    <citation type="submission" date="2015-04" db="EMBL/GenBank/DDBJ databases">
        <title>Lasius niger genome sequencing.</title>
        <authorList>
            <person name="Konorov E.A."/>
            <person name="Nikitin M.A."/>
            <person name="Kirill M.V."/>
            <person name="Chang P."/>
        </authorList>
    </citation>
    <scope>NUCLEOTIDE SEQUENCE [LARGE SCALE GENOMIC DNA]</scope>
    <source>
        <tissue evidence="2">Whole</tissue>
    </source>
</reference>
<evidence type="ECO:0000313" key="2">
    <source>
        <dbReference type="EMBL" id="KMQ86739.1"/>
    </source>
</evidence>
<evidence type="ECO:0000313" key="3">
    <source>
        <dbReference type="Proteomes" id="UP000036403"/>
    </source>
</evidence>
<dbReference type="EMBL" id="LBMM01011614">
    <property type="protein sequence ID" value="KMQ86739.1"/>
    <property type="molecule type" value="Genomic_DNA"/>
</dbReference>
<organism evidence="2 3">
    <name type="scientific">Lasius niger</name>
    <name type="common">Black garden ant</name>
    <dbReference type="NCBI Taxonomy" id="67767"/>
    <lineage>
        <taxon>Eukaryota</taxon>
        <taxon>Metazoa</taxon>
        <taxon>Ecdysozoa</taxon>
        <taxon>Arthropoda</taxon>
        <taxon>Hexapoda</taxon>
        <taxon>Insecta</taxon>
        <taxon>Pterygota</taxon>
        <taxon>Neoptera</taxon>
        <taxon>Endopterygota</taxon>
        <taxon>Hymenoptera</taxon>
        <taxon>Apocrita</taxon>
        <taxon>Aculeata</taxon>
        <taxon>Formicoidea</taxon>
        <taxon>Formicidae</taxon>
        <taxon>Formicinae</taxon>
        <taxon>Lasius</taxon>
        <taxon>Lasius</taxon>
    </lineage>
</organism>
<keyword evidence="3" id="KW-1185">Reference proteome</keyword>
<dbReference type="InterPro" id="IPR024445">
    <property type="entry name" value="Tnp_ISXO2-like"/>
</dbReference>
<feature type="domain" description="ISXO2-like transposase" evidence="1">
    <location>
        <begin position="1"/>
        <end position="149"/>
    </location>
</feature>
<dbReference type="Pfam" id="PF12762">
    <property type="entry name" value="DDE_Tnp_IS1595"/>
    <property type="match status" value="1"/>
</dbReference>
<gene>
    <name evidence="2" type="ORF">RF55_14213</name>
</gene>
<dbReference type="STRING" id="67767.A0A0J7K8W0"/>
<dbReference type="InterPro" id="IPR053164">
    <property type="entry name" value="IS1016-like_transposase"/>
</dbReference>